<evidence type="ECO:0000313" key="4">
    <source>
        <dbReference type="Proteomes" id="UP000694389"/>
    </source>
</evidence>
<name>A0A8P4G6S0_DICLA</name>
<feature type="compositionally biased region" description="Basic and acidic residues" evidence="1">
    <location>
        <begin position="70"/>
        <end position="90"/>
    </location>
</feature>
<organism evidence="3 4">
    <name type="scientific">Dicentrarchus labrax</name>
    <name type="common">European seabass</name>
    <name type="synonym">Morone labrax</name>
    <dbReference type="NCBI Taxonomy" id="13489"/>
    <lineage>
        <taxon>Eukaryota</taxon>
        <taxon>Metazoa</taxon>
        <taxon>Chordata</taxon>
        <taxon>Craniata</taxon>
        <taxon>Vertebrata</taxon>
        <taxon>Euteleostomi</taxon>
        <taxon>Actinopterygii</taxon>
        <taxon>Neopterygii</taxon>
        <taxon>Teleostei</taxon>
        <taxon>Neoteleostei</taxon>
        <taxon>Acanthomorphata</taxon>
        <taxon>Eupercaria</taxon>
        <taxon>Moronidae</taxon>
        <taxon>Dicentrarchus</taxon>
    </lineage>
</organism>
<dbReference type="GeneTree" id="ENSGT00940000159057"/>
<evidence type="ECO:0000256" key="1">
    <source>
        <dbReference type="SAM" id="MobiDB-lite"/>
    </source>
</evidence>
<proteinExistence type="predicted"/>
<evidence type="ECO:0000259" key="2">
    <source>
        <dbReference type="Pfam" id="PF03372"/>
    </source>
</evidence>
<feature type="compositionally biased region" description="Polar residues" evidence="1">
    <location>
        <begin position="59"/>
        <end position="69"/>
    </location>
</feature>
<dbReference type="Ensembl" id="ENSDLAT00005081664.1">
    <property type="protein sequence ID" value="ENSDLAP00005070922.1"/>
    <property type="gene ID" value="ENSDLAG00005008917.2"/>
</dbReference>
<sequence>MIGSVLFYALYPLSRYLISRASKASKKDLPPEVVNGTAVWDGGAVTTRKFTQSQTTLLDQWLSPSSGTKGETKERMKEPSPEEEDHMRPDTDKEQLMAVLHEEAQDEAASKTSEVQPAVMEQEAETRNGPQQDKVEAPKQEEKEITFQNTEGGSIFPNEDINPEQELRAHLECLQTDDSTQPPQTTCPVQKKVAIPSLEESVTLAEPSIQETTSPVWEQTQIPSIEESITPAEFTAEVTECWDEYIAPAADEMHCGESSNLIFTSLLSDTRLKLSGEHAMQTGWHFPAGPGLAEEVQCLLGQFPAVSYYPPIELTVPFEVMWRVWVEVDESASAALIPLPFTKPWMDFTVMSYNILAQDLLEANQELYIHCPLEVLDWSYRCSLLLEEIRKWAPDILCLQEVQENHYHEQLFPFLSQMGYTCVYKRRTGTKTDGCATCYRSSCFSEISVTTLEFFRPETELLDRHNVGIVVLLQPVVTRGSEVKAKGPPLCVANTHLLFNPRRGDVKLAQLAIMLAEIDSVVKSCKAKGEHCNLILCGDFNTVPHMPLYQLITTGELYFQGLPAWMISGQEDMSHRVYGHRLFAPLWPSCLGITDNCQYTTAKETFESQSQKPGKYQYSHDFLLQLRFCPATCVRPLDLELIPGVTDNTPDASRENQPYDKSFRPTISHQLDLESVYTHILPGSGNPEVTTLHSEVGATVDYIFYTPRRYHLTADQKGQWHAGPPSPKLHHWGVFEPHGATSSPKSPHPPGGLLCSRRKAPLHPSALLHPHPPAPRLSPAPSTQWPSASLLLLLLLLLHQEDQLSSGTQNVLTDALDLFLLVNLLAGLSRFPQQMANS</sequence>
<dbReference type="AlphaFoldDB" id="A0A8P4G6S0"/>
<gene>
    <name evidence="3" type="primary">angel1</name>
</gene>
<reference evidence="3" key="2">
    <citation type="submission" date="2025-09" db="UniProtKB">
        <authorList>
            <consortium name="Ensembl"/>
        </authorList>
    </citation>
    <scope>IDENTIFICATION</scope>
</reference>
<accession>A0A8P4G6S0</accession>
<feature type="region of interest" description="Disordered" evidence="1">
    <location>
        <begin position="734"/>
        <end position="756"/>
    </location>
</feature>
<dbReference type="GO" id="GO:0000175">
    <property type="term" value="F:3'-5'-RNA exonuclease activity"/>
    <property type="evidence" value="ECO:0007669"/>
    <property type="project" value="TreeGrafter"/>
</dbReference>
<dbReference type="InterPro" id="IPR005135">
    <property type="entry name" value="Endo/exonuclease/phosphatase"/>
</dbReference>
<feature type="region of interest" description="Disordered" evidence="1">
    <location>
        <begin position="59"/>
        <end position="90"/>
    </location>
</feature>
<feature type="region of interest" description="Disordered" evidence="1">
    <location>
        <begin position="104"/>
        <end position="141"/>
    </location>
</feature>
<dbReference type="InterPro" id="IPR036691">
    <property type="entry name" value="Endo/exonu/phosph_ase_sf"/>
</dbReference>
<feature type="domain" description="Endonuclease/exonuclease/phosphatase" evidence="2">
    <location>
        <begin position="351"/>
        <end position="707"/>
    </location>
</feature>
<dbReference type="Gene3D" id="3.60.10.10">
    <property type="entry name" value="Endonuclease/exonuclease/phosphatase"/>
    <property type="match status" value="1"/>
</dbReference>
<dbReference type="PANTHER" id="PTHR12121">
    <property type="entry name" value="CARBON CATABOLITE REPRESSOR PROTEIN 4"/>
    <property type="match status" value="1"/>
</dbReference>
<dbReference type="Pfam" id="PF03372">
    <property type="entry name" value="Exo_endo_phos"/>
    <property type="match status" value="1"/>
</dbReference>
<reference evidence="3" key="1">
    <citation type="submission" date="2025-08" db="UniProtKB">
        <authorList>
            <consortium name="Ensembl"/>
        </authorList>
    </citation>
    <scope>IDENTIFICATION</scope>
</reference>
<dbReference type="Proteomes" id="UP000694389">
    <property type="component" value="Unassembled WGS sequence"/>
</dbReference>
<dbReference type="InterPro" id="IPR050410">
    <property type="entry name" value="CCR4/nocturin_mRNA_transcr"/>
</dbReference>
<evidence type="ECO:0000313" key="3">
    <source>
        <dbReference type="Ensembl" id="ENSDLAP00005070922.1"/>
    </source>
</evidence>
<dbReference type="SUPFAM" id="SSF56219">
    <property type="entry name" value="DNase I-like"/>
    <property type="match status" value="1"/>
</dbReference>
<keyword evidence="4" id="KW-1185">Reference proteome</keyword>
<protein>
    <submittedName>
        <fullName evidence="3">Angel homolog 1 (Drosophila)</fullName>
    </submittedName>
</protein>
<dbReference type="PANTHER" id="PTHR12121:SF28">
    <property type="entry name" value="PROTEIN ANGEL HOMOLOG 1"/>
    <property type="match status" value="1"/>
</dbReference>